<dbReference type="InterPro" id="IPR036772">
    <property type="entry name" value="SRCR-like_dom_sf"/>
</dbReference>
<dbReference type="GO" id="GO:0004252">
    <property type="term" value="F:serine-type endopeptidase activity"/>
    <property type="evidence" value="ECO:0007669"/>
    <property type="project" value="InterPro"/>
</dbReference>
<dbReference type="SMART" id="SM00137">
    <property type="entry name" value="MAM"/>
    <property type="match status" value="1"/>
</dbReference>
<evidence type="ECO:0000259" key="20">
    <source>
        <dbReference type="PROSITE" id="PS50287"/>
    </source>
</evidence>
<dbReference type="InterPro" id="IPR036055">
    <property type="entry name" value="LDL_receptor-like_sf"/>
</dbReference>
<dbReference type="Gene3D" id="2.40.10.10">
    <property type="entry name" value="Trypsin-like serine proteases"/>
    <property type="match status" value="2"/>
</dbReference>
<keyword evidence="7" id="KW-0735">Signal-anchor</keyword>
<evidence type="ECO:0000259" key="18">
    <source>
        <dbReference type="PROSITE" id="PS50060"/>
    </source>
</evidence>
<dbReference type="Pfam" id="PF00629">
    <property type="entry name" value="MAM"/>
    <property type="match status" value="1"/>
</dbReference>
<name>A0A498LH73_LABRO</name>
<feature type="domain" description="Peptidase S1" evidence="19">
    <location>
        <begin position="775"/>
        <end position="1009"/>
    </location>
</feature>
<comment type="caution">
    <text evidence="13">Lacks conserved residue(s) required for the propagation of feature annotation.</text>
</comment>
<comment type="similarity">
    <text evidence="2">Belongs to the DMBT1 family.</text>
</comment>
<evidence type="ECO:0000256" key="9">
    <source>
        <dbReference type="ARBA" id="ARBA00023136"/>
    </source>
</evidence>
<dbReference type="InterPro" id="IPR035914">
    <property type="entry name" value="Sperma_CUB_dom_sf"/>
</dbReference>
<sequence>MHLLSQVNVEEQFQNGISQCGTRRSSAVAQSPYHGSIICSNGESLPAAHACINAIWMKGRRVYSRRLDVCPPAVWFCPPLQQWMGSGFPSGTSCLHENAFVHRRAKRLSSTEVLLITLLVLLFVACVGLSVVTWLALDNKAADDGGDQSGSEFTGRLVISNGTVFTEELLNTNSAQFKALAYDTEQKINDAYSRSSLKEQFRSSKVNEFSEGSVVVFFDVFLLGVVDSQTVQEQLVSGLQQAGDADDGLVIDIDSVRVSDKPATTQRAFTTQAVVRLLSVTAVNCPEGQKACADGSACIPQSDFCDGVQNCADGTDEDHTVCATACDGQFLLLGPTGSFHSKNFPEVYDSPTSCRWIVRVTEGSAIKIVFHTFQTEQDIDILELYEGTGPTKTLTYSLSGKSPGDIWLLSHEATVEFFADYSGSLQGFNATYSAENVKDLSRYYITTPRAPGSLDKKFRISSLPLTPAKESVCLQFWYHMFGEEVWRLMVTIQEGSSVIVLFQKEGNYGNNWNYGQATLNITADAVVVFEAQKKAGFLNDIALDDVSIVSGSCGPAPPEPTPVPPPTTPPPIPGVLTGDRSFPDLFSTSSQMTVMLFTDASSNDRGFLANFSTGVNLGQPDPCPSGQFQCGTGACLSNSSVCDGTEHCPDGSDEADCVHIIKDDVTGTQRLRLQVQSHVYTACAQDWSAQYSDFFCRYLGYRSGNASFSSVMDGDAPFTTVSVNANGSLELNPSDACLGEKIVSLHCNNQPCGARKVPLKRESNAETDGNKAGRVVGGQDAQKGAWPWIASLRWLGRHACGAALIDREWLITAAHCVYGKNVHLSNWAVVLGLHSQYETDNTNKQVHSIDQVIMHKRYNRRTKESDFALMHLQTPANYTDYVQPICLPDAGAPIEEGRKCFIAGWGLTAEDGTTADVLQEAVVPLLSNKQCQEWLPEYNFTERMLCAGYAEGGVDTCKGDSGGPLMCEEAGGWVLVGVTSFGVGCGRPQRPGAYARVSQFIEWVSEKRRLYSDWTGV</sequence>
<dbReference type="Pfam" id="PF00431">
    <property type="entry name" value="CUB"/>
    <property type="match status" value="1"/>
</dbReference>
<dbReference type="Gene3D" id="4.10.400.10">
    <property type="entry name" value="Low-density Lipoprotein Receptor"/>
    <property type="match status" value="2"/>
</dbReference>
<dbReference type="CDD" id="cd06263">
    <property type="entry name" value="MAM"/>
    <property type="match status" value="1"/>
</dbReference>
<evidence type="ECO:0000256" key="8">
    <source>
        <dbReference type="ARBA" id="ARBA00022989"/>
    </source>
</evidence>
<feature type="disulfide bond" evidence="13">
    <location>
        <begin position="737"/>
        <end position="747"/>
    </location>
</feature>
<dbReference type="CDD" id="cd00041">
    <property type="entry name" value="CUB"/>
    <property type="match status" value="1"/>
</dbReference>
<dbReference type="PROSITE" id="PS01180">
    <property type="entry name" value="CUB"/>
    <property type="match status" value="1"/>
</dbReference>
<dbReference type="InterPro" id="IPR033116">
    <property type="entry name" value="TRYPSIN_SER"/>
</dbReference>
<comment type="subcellular location">
    <subcellularLocation>
        <location evidence="1">Membrane</location>
        <topology evidence="1">Single-pass type II membrane protein</topology>
    </subcellularLocation>
</comment>
<dbReference type="PROSITE" id="PS00134">
    <property type="entry name" value="TRYPSIN_HIS"/>
    <property type="match status" value="1"/>
</dbReference>
<dbReference type="Pfam" id="PF00057">
    <property type="entry name" value="Ldl_recept_a"/>
    <property type="match status" value="1"/>
</dbReference>
<dbReference type="SMART" id="SM00200">
    <property type="entry name" value="SEA"/>
    <property type="match status" value="1"/>
</dbReference>
<dbReference type="SMART" id="SM00042">
    <property type="entry name" value="CUB"/>
    <property type="match status" value="1"/>
</dbReference>
<keyword evidence="8 15" id="KW-1133">Transmembrane helix</keyword>
<feature type="domain" description="SRCR" evidence="20">
    <location>
        <begin position="658"/>
        <end position="777"/>
    </location>
</feature>
<dbReference type="SUPFAM" id="SSF82671">
    <property type="entry name" value="SEA domain"/>
    <property type="match status" value="1"/>
</dbReference>
<dbReference type="PROSITE" id="PS50240">
    <property type="entry name" value="TRYPSIN_DOM"/>
    <property type="match status" value="1"/>
</dbReference>
<dbReference type="InterPro" id="IPR036364">
    <property type="entry name" value="SEA_dom_sf"/>
</dbReference>
<keyword evidence="4 15" id="KW-0812">Transmembrane</keyword>
<evidence type="ECO:0000259" key="16">
    <source>
        <dbReference type="PROSITE" id="PS01180"/>
    </source>
</evidence>
<dbReference type="Pfam" id="PF01390">
    <property type="entry name" value="SEA"/>
    <property type="match status" value="1"/>
</dbReference>
<dbReference type="Pfam" id="PF00089">
    <property type="entry name" value="Trypsin"/>
    <property type="match status" value="1"/>
</dbReference>
<evidence type="ECO:0000256" key="10">
    <source>
        <dbReference type="ARBA" id="ARBA00023157"/>
    </source>
</evidence>
<dbReference type="PANTHER" id="PTHR24252:SF16">
    <property type="entry name" value="TRANSMEMBRANE SERINE PROTEASE 15"/>
    <property type="match status" value="1"/>
</dbReference>
<dbReference type="PROSITE" id="PS01209">
    <property type="entry name" value="LDLRA_1"/>
    <property type="match status" value="2"/>
</dbReference>
<dbReference type="PROSITE" id="PS00135">
    <property type="entry name" value="TRYPSIN_SER"/>
    <property type="match status" value="1"/>
</dbReference>
<dbReference type="SMART" id="SM00192">
    <property type="entry name" value="LDLa"/>
    <property type="match status" value="2"/>
</dbReference>
<dbReference type="CDD" id="cd00190">
    <property type="entry name" value="Tryp_SPc"/>
    <property type="match status" value="1"/>
</dbReference>
<dbReference type="Gene3D" id="2.60.120.290">
    <property type="entry name" value="Spermadhesin, CUB domain"/>
    <property type="match status" value="1"/>
</dbReference>
<dbReference type="SMART" id="SM00020">
    <property type="entry name" value="Tryp_SPc"/>
    <property type="match status" value="1"/>
</dbReference>
<evidence type="ECO:0000259" key="19">
    <source>
        <dbReference type="PROSITE" id="PS50240"/>
    </source>
</evidence>
<dbReference type="PROSITE" id="PS50024">
    <property type="entry name" value="SEA"/>
    <property type="match status" value="1"/>
</dbReference>
<dbReference type="InterPro" id="IPR001190">
    <property type="entry name" value="SRCR"/>
</dbReference>
<keyword evidence="22" id="KW-1185">Reference proteome</keyword>
<dbReference type="Proteomes" id="UP000290572">
    <property type="component" value="Unassembled WGS sequence"/>
</dbReference>
<keyword evidence="9 15" id="KW-0472">Membrane</keyword>
<dbReference type="Gene3D" id="2.60.120.200">
    <property type="match status" value="1"/>
</dbReference>
<evidence type="ECO:0000259" key="17">
    <source>
        <dbReference type="PROSITE" id="PS50024"/>
    </source>
</evidence>
<accession>A0A498LH73</accession>
<dbReference type="InterPro" id="IPR013320">
    <property type="entry name" value="ConA-like_dom_sf"/>
</dbReference>
<proteinExistence type="inferred from homology"/>
<dbReference type="Pfam" id="PF15494">
    <property type="entry name" value="SRCR_2"/>
    <property type="match status" value="1"/>
</dbReference>
<feature type="transmembrane region" description="Helical" evidence="15">
    <location>
        <begin position="113"/>
        <end position="137"/>
    </location>
</feature>
<evidence type="ECO:0000256" key="5">
    <source>
        <dbReference type="ARBA" id="ARBA00022801"/>
    </source>
</evidence>
<feature type="domain" description="CUB" evidence="16">
    <location>
        <begin position="326"/>
        <end position="435"/>
    </location>
</feature>
<dbReference type="PROSITE" id="PS50068">
    <property type="entry name" value="LDLRA_2"/>
    <property type="match status" value="2"/>
</dbReference>
<dbReference type="InterPro" id="IPR009003">
    <property type="entry name" value="Peptidase_S1_PA"/>
</dbReference>
<dbReference type="Gene3D" id="3.30.70.960">
    <property type="entry name" value="SEA domain"/>
    <property type="match status" value="1"/>
</dbReference>
<dbReference type="FunFam" id="2.40.10.10:FF:000003">
    <property type="entry name" value="Transmembrane serine protease 3"/>
    <property type="match status" value="1"/>
</dbReference>
<dbReference type="InterPro" id="IPR043504">
    <property type="entry name" value="Peptidase_S1_PA_chymotrypsin"/>
</dbReference>
<dbReference type="SUPFAM" id="SSF56487">
    <property type="entry name" value="SRCR-like"/>
    <property type="match status" value="1"/>
</dbReference>
<evidence type="ECO:0000256" key="13">
    <source>
        <dbReference type="PROSITE-ProRule" id="PRU00196"/>
    </source>
</evidence>
<dbReference type="SUPFAM" id="SSF57424">
    <property type="entry name" value="LDL receptor-like module"/>
    <property type="match status" value="2"/>
</dbReference>
<feature type="domain" description="MAM" evidence="18">
    <location>
        <begin position="407"/>
        <end position="555"/>
    </location>
</feature>
<evidence type="ECO:0000256" key="15">
    <source>
        <dbReference type="SAM" id="Phobius"/>
    </source>
</evidence>
<dbReference type="STRING" id="84645.A0A498LH73"/>
<dbReference type="InterPro" id="IPR000998">
    <property type="entry name" value="MAM_dom"/>
</dbReference>
<dbReference type="SUPFAM" id="SSF50494">
    <property type="entry name" value="Trypsin-like serine proteases"/>
    <property type="match status" value="1"/>
</dbReference>
<dbReference type="PROSITE" id="PS50287">
    <property type="entry name" value="SRCR_2"/>
    <property type="match status" value="1"/>
</dbReference>
<feature type="disulfide bond" evidence="12">
    <location>
        <begin position="630"/>
        <end position="648"/>
    </location>
</feature>
<keyword evidence="5 14" id="KW-0378">Hydrolase</keyword>
<feature type="disulfide bond" evidence="12">
    <location>
        <begin position="623"/>
        <end position="635"/>
    </location>
</feature>
<dbReference type="InterPro" id="IPR000859">
    <property type="entry name" value="CUB_dom"/>
</dbReference>
<evidence type="ECO:0000313" key="21">
    <source>
        <dbReference type="EMBL" id="RXN04765.1"/>
    </source>
</evidence>
<dbReference type="SUPFAM" id="SSF49899">
    <property type="entry name" value="Concanavalin A-like lectins/glucanases"/>
    <property type="match status" value="1"/>
</dbReference>
<dbReference type="InterPro" id="IPR001254">
    <property type="entry name" value="Trypsin_dom"/>
</dbReference>
<evidence type="ECO:0000256" key="1">
    <source>
        <dbReference type="ARBA" id="ARBA00004606"/>
    </source>
</evidence>
<evidence type="ECO:0000256" key="2">
    <source>
        <dbReference type="ARBA" id="ARBA00009931"/>
    </source>
</evidence>
<feature type="disulfide bond" evidence="12">
    <location>
        <begin position="642"/>
        <end position="657"/>
    </location>
</feature>
<dbReference type="InterPro" id="IPR001314">
    <property type="entry name" value="Peptidase_S1A"/>
</dbReference>
<evidence type="ECO:0000256" key="12">
    <source>
        <dbReference type="PROSITE-ProRule" id="PRU00124"/>
    </source>
</evidence>
<dbReference type="InterPro" id="IPR023415">
    <property type="entry name" value="LDLR_class-A_CS"/>
</dbReference>
<dbReference type="GO" id="GO:0006508">
    <property type="term" value="P:proteolysis"/>
    <property type="evidence" value="ECO:0007669"/>
    <property type="project" value="UniProtKB-KW"/>
</dbReference>
<keyword evidence="6 14" id="KW-0720">Serine protease</keyword>
<dbReference type="CDD" id="cd00112">
    <property type="entry name" value="LDLa"/>
    <property type="match status" value="2"/>
</dbReference>
<evidence type="ECO:0000313" key="22">
    <source>
        <dbReference type="Proteomes" id="UP000290572"/>
    </source>
</evidence>
<evidence type="ECO:0000256" key="7">
    <source>
        <dbReference type="ARBA" id="ARBA00022968"/>
    </source>
</evidence>
<organism evidence="21 22">
    <name type="scientific">Labeo rohita</name>
    <name type="common">Indian major carp</name>
    <name type="synonym">Cyprinus rohita</name>
    <dbReference type="NCBI Taxonomy" id="84645"/>
    <lineage>
        <taxon>Eukaryota</taxon>
        <taxon>Metazoa</taxon>
        <taxon>Chordata</taxon>
        <taxon>Craniata</taxon>
        <taxon>Vertebrata</taxon>
        <taxon>Euteleostomi</taxon>
        <taxon>Actinopterygii</taxon>
        <taxon>Neopterygii</taxon>
        <taxon>Teleostei</taxon>
        <taxon>Ostariophysi</taxon>
        <taxon>Cypriniformes</taxon>
        <taxon>Cyprinidae</taxon>
        <taxon>Labeoninae</taxon>
        <taxon>Labeonini</taxon>
        <taxon>Labeo</taxon>
    </lineage>
</organism>
<dbReference type="InterPro" id="IPR000082">
    <property type="entry name" value="SEA_dom"/>
</dbReference>
<evidence type="ECO:0000256" key="6">
    <source>
        <dbReference type="ARBA" id="ARBA00022825"/>
    </source>
</evidence>
<evidence type="ECO:0000256" key="3">
    <source>
        <dbReference type="ARBA" id="ARBA00022670"/>
    </source>
</evidence>
<dbReference type="PANTHER" id="PTHR24252">
    <property type="entry name" value="ACROSIN-RELATED"/>
    <property type="match status" value="1"/>
</dbReference>
<dbReference type="PROSITE" id="PS50060">
    <property type="entry name" value="MAM_2"/>
    <property type="match status" value="1"/>
</dbReference>
<dbReference type="SUPFAM" id="SSF49854">
    <property type="entry name" value="Spermadhesin, CUB domain"/>
    <property type="match status" value="2"/>
</dbReference>
<keyword evidence="10 13" id="KW-1015">Disulfide bond</keyword>
<dbReference type="EMBL" id="QBIY01013429">
    <property type="protein sequence ID" value="RXN04765.1"/>
    <property type="molecule type" value="Genomic_DNA"/>
</dbReference>
<gene>
    <name evidence="21" type="ORF">ROHU_033748</name>
</gene>
<feature type="domain" description="SEA" evidence="17">
    <location>
        <begin position="149"/>
        <end position="263"/>
    </location>
</feature>
<dbReference type="InterPro" id="IPR018114">
    <property type="entry name" value="TRYPSIN_HIS"/>
</dbReference>
<comment type="caution">
    <text evidence="21">The sequence shown here is derived from an EMBL/GenBank/DDBJ whole genome shotgun (WGS) entry which is preliminary data.</text>
</comment>
<protein>
    <submittedName>
        <fullName evidence="21">Enteropeptidase</fullName>
    </submittedName>
</protein>
<dbReference type="InterPro" id="IPR002172">
    <property type="entry name" value="LDrepeatLR_classA_rpt"/>
</dbReference>
<keyword evidence="3 14" id="KW-0645">Protease</keyword>
<evidence type="ECO:0000256" key="11">
    <source>
        <dbReference type="ARBA" id="ARBA00023180"/>
    </source>
</evidence>
<evidence type="ECO:0000256" key="4">
    <source>
        <dbReference type="ARBA" id="ARBA00022692"/>
    </source>
</evidence>
<dbReference type="AlphaFoldDB" id="A0A498LH73"/>
<dbReference type="PRINTS" id="PR00722">
    <property type="entry name" value="CHYMOTRYPSIN"/>
</dbReference>
<reference evidence="21 22" key="1">
    <citation type="submission" date="2018-03" db="EMBL/GenBank/DDBJ databases">
        <title>Draft genome sequence of Rohu Carp (Labeo rohita).</title>
        <authorList>
            <person name="Das P."/>
            <person name="Kushwaha B."/>
            <person name="Joshi C.G."/>
            <person name="Kumar D."/>
            <person name="Nagpure N.S."/>
            <person name="Sahoo L."/>
            <person name="Das S.P."/>
            <person name="Bit A."/>
            <person name="Patnaik S."/>
            <person name="Meher P.K."/>
            <person name="Jayasankar P."/>
            <person name="Koringa P.G."/>
            <person name="Patel N.V."/>
            <person name="Hinsu A.T."/>
            <person name="Kumar R."/>
            <person name="Pandey M."/>
            <person name="Agarwal S."/>
            <person name="Srivastava S."/>
            <person name="Singh M."/>
            <person name="Iquebal M.A."/>
            <person name="Jaiswal S."/>
            <person name="Angadi U.B."/>
            <person name="Kumar N."/>
            <person name="Raza M."/>
            <person name="Shah T.M."/>
            <person name="Rai A."/>
            <person name="Jena J.K."/>
        </authorList>
    </citation>
    <scope>NUCLEOTIDE SEQUENCE [LARGE SCALE GENOMIC DNA]</scope>
    <source>
        <strain evidence="21">DASCIFA01</strain>
        <tissue evidence="21">Testis</tissue>
    </source>
</reference>
<dbReference type="GO" id="GO:0016020">
    <property type="term" value="C:membrane"/>
    <property type="evidence" value="ECO:0007669"/>
    <property type="project" value="UniProtKB-SubCell"/>
</dbReference>
<evidence type="ECO:0000256" key="14">
    <source>
        <dbReference type="RuleBase" id="RU363034"/>
    </source>
</evidence>
<keyword evidence="11" id="KW-0325">Glycoprotein</keyword>